<dbReference type="RefSeq" id="WP_135803343.1">
    <property type="nucleotide sequence ID" value="NZ_SRPF01000002.1"/>
</dbReference>
<dbReference type="EMBL" id="SRPF01000002">
    <property type="protein sequence ID" value="TGN40681.1"/>
    <property type="molecule type" value="Genomic_DNA"/>
</dbReference>
<accession>A0A4Z1C3G9</accession>
<dbReference type="Proteomes" id="UP000298325">
    <property type="component" value="Unassembled WGS sequence"/>
</dbReference>
<reference evidence="1 2" key="1">
    <citation type="submission" date="2019-04" db="EMBL/GenBank/DDBJ databases">
        <authorList>
            <person name="Park S."/>
            <person name="Yoon J.-H."/>
        </authorList>
    </citation>
    <scope>NUCLEOTIDE SEQUENCE [LARGE SCALE GENOMIC DNA]</scope>
    <source>
        <strain evidence="1 2">HJM-18</strain>
    </source>
</reference>
<evidence type="ECO:0000313" key="1">
    <source>
        <dbReference type="EMBL" id="TGN40681.1"/>
    </source>
</evidence>
<proteinExistence type="predicted"/>
<dbReference type="AlphaFoldDB" id="A0A4Z1C3G9"/>
<name>A0A4Z1C3G9_9GAMM</name>
<dbReference type="Pfam" id="PF18928">
    <property type="entry name" value="DUF5677"/>
    <property type="match status" value="1"/>
</dbReference>
<protein>
    <submittedName>
        <fullName evidence="1">Uncharacterized protein</fullName>
    </submittedName>
</protein>
<comment type="caution">
    <text evidence="1">The sequence shown here is derived from an EMBL/GenBank/DDBJ whole genome shotgun (WGS) entry which is preliminary data.</text>
</comment>
<dbReference type="OrthoDB" id="9763949at2"/>
<keyword evidence="2" id="KW-1185">Reference proteome</keyword>
<organism evidence="1 2">
    <name type="scientific">Marinobacter confluentis</name>
    <dbReference type="NCBI Taxonomy" id="1697557"/>
    <lineage>
        <taxon>Bacteria</taxon>
        <taxon>Pseudomonadati</taxon>
        <taxon>Pseudomonadota</taxon>
        <taxon>Gammaproteobacteria</taxon>
        <taxon>Pseudomonadales</taxon>
        <taxon>Marinobacteraceae</taxon>
        <taxon>Marinobacter</taxon>
    </lineage>
</organism>
<evidence type="ECO:0000313" key="2">
    <source>
        <dbReference type="Proteomes" id="UP000298325"/>
    </source>
</evidence>
<sequence length="209" mass="24361">MKDELAVNFRRTATELELALDIVGNTKSDATSHVLSCLFREAYREIERLFQFSDDLTFASLSVRNLFELYLISQHVHSDKKALSRWLGQTHKDSKDVRDGFITLMRKKGFNTKELEELQEFEDRALAESPFTSNGPFQMRDLAKKYGHLDDYYFIYKLSSKLIHPTSMKIMGYEALNEESNYLTTVLQVGAYFSHRYRELVHHVVSEKA</sequence>
<dbReference type="InterPro" id="IPR043733">
    <property type="entry name" value="DUF5677"/>
</dbReference>
<gene>
    <name evidence="1" type="ORF">E5Q11_10600</name>
</gene>